<keyword evidence="4" id="KW-1003">Cell membrane</keyword>
<sequence length="159" mass="18499">MTKQILVNLLIALAWTLYPHDYSTSYDFIIGYLIGIVILFVLRRFVTFDFYMRTVWAITKLLFLFIYELIKANFDVIRIVLKPKLNNKPGIVAVPIKLKKDWEITLLAALISLTPGTLSMDFSQDGKFIYVHSLDVPNKEKMIQDIHNTFERAILEVSR</sequence>
<keyword evidence="10" id="KW-1185">Reference proteome</keyword>
<evidence type="ECO:0000256" key="4">
    <source>
        <dbReference type="ARBA" id="ARBA00022475"/>
    </source>
</evidence>
<dbReference type="PIRSF" id="PIRSF019239">
    <property type="entry name" value="MrpE"/>
    <property type="match status" value="1"/>
</dbReference>
<name>A0A161Q8G6_9BACI</name>
<comment type="subcellular location">
    <subcellularLocation>
        <location evidence="1">Cell membrane</location>
        <topology evidence="1">Multi-pass membrane protein</topology>
    </subcellularLocation>
</comment>
<dbReference type="GO" id="GO:0015297">
    <property type="term" value="F:antiporter activity"/>
    <property type="evidence" value="ECO:0007669"/>
    <property type="project" value="UniProtKB-KW"/>
</dbReference>
<protein>
    <submittedName>
        <fullName evidence="9">Cation:proton antiporter</fullName>
    </submittedName>
</protein>
<evidence type="ECO:0000256" key="8">
    <source>
        <dbReference type="SAM" id="Phobius"/>
    </source>
</evidence>
<dbReference type="PANTHER" id="PTHR34584:SF1">
    <property type="entry name" value="NA(+)_H(+) ANTIPORTER SUBUNIT E1"/>
    <property type="match status" value="1"/>
</dbReference>
<accession>A0A161Q8G6</accession>
<dbReference type="NCBIfam" id="NF009292">
    <property type="entry name" value="PRK12651.1-3"/>
    <property type="match status" value="1"/>
</dbReference>
<dbReference type="EMBL" id="LTAO01000007">
    <property type="protein sequence ID" value="KYG33405.1"/>
    <property type="molecule type" value="Genomic_DNA"/>
</dbReference>
<feature type="transmembrane region" description="Helical" evidence="8">
    <location>
        <begin position="29"/>
        <end position="46"/>
    </location>
</feature>
<evidence type="ECO:0000313" key="10">
    <source>
        <dbReference type="Proteomes" id="UP000075806"/>
    </source>
</evidence>
<dbReference type="OrthoDB" id="9800498at2"/>
<evidence type="ECO:0000256" key="5">
    <source>
        <dbReference type="ARBA" id="ARBA00022692"/>
    </source>
</evidence>
<comment type="similarity">
    <text evidence="2">Belongs to the CPA3 antiporters (TC 2.A.63) subunit E family.</text>
</comment>
<evidence type="ECO:0000256" key="6">
    <source>
        <dbReference type="ARBA" id="ARBA00022989"/>
    </source>
</evidence>
<gene>
    <name evidence="9" type="ORF">AZF04_16980</name>
</gene>
<comment type="caution">
    <text evidence="9">The sequence shown here is derived from an EMBL/GenBank/DDBJ whole genome shotgun (WGS) entry which is preliminary data.</text>
</comment>
<dbReference type="Pfam" id="PF01899">
    <property type="entry name" value="MNHE"/>
    <property type="match status" value="1"/>
</dbReference>
<dbReference type="GO" id="GO:0008324">
    <property type="term" value="F:monoatomic cation transmembrane transporter activity"/>
    <property type="evidence" value="ECO:0007669"/>
    <property type="project" value="InterPro"/>
</dbReference>
<keyword evidence="3" id="KW-0050">Antiport</keyword>
<evidence type="ECO:0000256" key="3">
    <source>
        <dbReference type="ARBA" id="ARBA00022449"/>
    </source>
</evidence>
<evidence type="ECO:0000256" key="2">
    <source>
        <dbReference type="ARBA" id="ARBA00006228"/>
    </source>
</evidence>
<keyword evidence="3" id="KW-0813">Transport</keyword>
<dbReference type="RefSeq" id="WP_061947944.1">
    <property type="nucleotide sequence ID" value="NZ_LTAO01000007.1"/>
</dbReference>
<dbReference type="GO" id="GO:0005886">
    <property type="term" value="C:plasma membrane"/>
    <property type="evidence" value="ECO:0007669"/>
    <property type="project" value="UniProtKB-SubCell"/>
</dbReference>
<keyword evidence="7 8" id="KW-0472">Membrane</keyword>
<reference evidence="9" key="1">
    <citation type="submission" date="2016-02" db="EMBL/GenBank/DDBJ databases">
        <title>Genome sequence of Bacillus trypoxylicola KCTC 13244(T).</title>
        <authorList>
            <person name="Jeong H."/>
            <person name="Park S.-H."/>
            <person name="Choi S.-K."/>
        </authorList>
    </citation>
    <scope>NUCLEOTIDE SEQUENCE [LARGE SCALE GENOMIC DNA]</scope>
    <source>
        <strain evidence="9">KCTC 13244</strain>
    </source>
</reference>
<evidence type="ECO:0000256" key="7">
    <source>
        <dbReference type="ARBA" id="ARBA00023136"/>
    </source>
</evidence>
<evidence type="ECO:0000256" key="1">
    <source>
        <dbReference type="ARBA" id="ARBA00004651"/>
    </source>
</evidence>
<dbReference type="STRING" id="519424.AZF04_16980"/>
<organism evidence="9 10">
    <name type="scientific">Alkalihalobacillus trypoxylicola</name>
    <dbReference type="NCBI Taxonomy" id="519424"/>
    <lineage>
        <taxon>Bacteria</taxon>
        <taxon>Bacillati</taxon>
        <taxon>Bacillota</taxon>
        <taxon>Bacilli</taxon>
        <taxon>Bacillales</taxon>
        <taxon>Bacillaceae</taxon>
        <taxon>Alkalihalobacillus</taxon>
    </lineage>
</organism>
<keyword evidence="6 8" id="KW-1133">Transmembrane helix</keyword>
<proteinExistence type="inferred from homology"/>
<keyword evidence="5 8" id="KW-0812">Transmembrane</keyword>
<evidence type="ECO:0000313" key="9">
    <source>
        <dbReference type="EMBL" id="KYG33405.1"/>
    </source>
</evidence>
<dbReference type="PANTHER" id="PTHR34584">
    <property type="entry name" value="NA(+)/H(+) ANTIPORTER SUBUNIT E1"/>
    <property type="match status" value="1"/>
</dbReference>
<dbReference type="InterPro" id="IPR002758">
    <property type="entry name" value="Cation_antiport_E"/>
</dbReference>
<dbReference type="AlphaFoldDB" id="A0A161Q8G6"/>
<dbReference type="Proteomes" id="UP000075806">
    <property type="component" value="Unassembled WGS sequence"/>
</dbReference>